<feature type="region of interest" description="Disordered" evidence="1">
    <location>
        <begin position="1"/>
        <end position="20"/>
    </location>
</feature>
<dbReference type="AlphaFoldDB" id="E4UQU4"/>
<dbReference type="Proteomes" id="UP000002669">
    <property type="component" value="Unassembled WGS sequence"/>
</dbReference>
<evidence type="ECO:0000256" key="1">
    <source>
        <dbReference type="SAM" id="MobiDB-lite"/>
    </source>
</evidence>
<dbReference type="STRING" id="535722.E4UQU4"/>
<dbReference type="OrthoDB" id="4168782at2759"/>
<accession>E4UQU4</accession>
<evidence type="ECO:0000313" key="3">
    <source>
        <dbReference type="Proteomes" id="UP000002669"/>
    </source>
</evidence>
<sequence length="221" mass="25705">MPVTTRKMSERRRQEEEQKYGQIDDRVATCCMMYPVFCTARIPSDILDEFIDQSYAGILDLLAPHIVDPGASPCILQTTDLDLIAHGSRKPMPNFESPFLNWTDEQVRDWATKEGKRQRQSFAMETFTILDQNSIDNKICRIGYIDNGEEDDDRRMLHGIFYADLQTRIPLNEVEVSWSETIPLMEETGVFDWTVMAKEQAEIDQVLERKKTMHVTKRLHN</sequence>
<evidence type="ECO:0000313" key="2">
    <source>
        <dbReference type="EMBL" id="EFQ99270.1"/>
    </source>
</evidence>
<name>E4UQU4_ARTGP</name>
<dbReference type="eggNOG" id="ENOG502RKQ1">
    <property type="taxonomic scope" value="Eukaryota"/>
</dbReference>
<dbReference type="GeneID" id="10030054"/>
<feature type="compositionally biased region" description="Basic and acidic residues" evidence="1">
    <location>
        <begin position="7"/>
        <end position="20"/>
    </location>
</feature>
<keyword evidence="3" id="KW-1185">Reference proteome</keyword>
<dbReference type="VEuPathDB" id="FungiDB:MGYG_02283"/>
<dbReference type="HOGENOM" id="CLU_096896_1_0_1"/>
<organism evidence="3">
    <name type="scientific">Arthroderma gypseum (strain ATCC MYA-4604 / CBS 118893)</name>
    <name type="common">Microsporum gypseum</name>
    <dbReference type="NCBI Taxonomy" id="535722"/>
    <lineage>
        <taxon>Eukaryota</taxon>
        <taxon>Fungi</taxon>
        <taxon>Dikarya</taxon>
        <taxon>Ascomycota</taxon>
        <taxon>Pezizomycotina</taxon>
        <taxon>Eurotiomycetes</taxon>
        <taxon>Eurotiomycetidae</taxon>
        <taxon>Onygenales</taxon>
        <taxon>Arthrodermataceae</taxon>
        <taxon>Nannizzia</taxon>
    </lineage>
</organism>
<dbReference type="InParanoid" id="E4UQU4"/>
<dbReference type="OMA" id="QRECFAM"/>
<gene>
    <name evidence="2" type="ORF">MGYG_02283</name>
</gene>
<dbReference type="RefSeq" id="XP_003174753.1">
    <property type="nucleotide sequence ID" value="XM_003174705.1"/>
</dbReference>
<dbReference type="EMBL" id="DS989823">
    <property type="protein sequence ID" value="EFQ99270.1"/>
    <property type="molecule type" value="Genomic_DNA"/>
</dbReference>
<proteinExistence type="predicted"/>
<reference evidence="3" key="1">
    <citation type="journal article" date="2012" name="MBio">
        <title>Comparative genome analysis of Trichophyton rubrum and related dermatophytes reveals candidate genes involved in infection.</title>
        <authorList>
            <person name="Martinez D.A."/>
            <person name="Oliver B.G."/>
            <person name="Graeser Y."/>
            <person name="Goldberg J.M."/>
            <person name="Li W."/>
            <person name="Martinez-Rossi N.M."/>
            <person name="Monod M."/>
            <person name="Shelest E."/>
            <person name="Barton R.C."/>
            <person name="Birch E."/>
            <person name="Brakhage A.A."/>
            <person name="Chen Z."/>
            <person name="Gurr S.J."/>
            <person name="Heiman D."/>
            <person name="Heitman J."/>
            <person name="Kosti I."/>
            <person name="Rossi A."/>
            <person name="Saif S."/>
            <person name="Samalova M."/>
            <person name="Saunders C.W."/>
            <person name="Shea T."/>
            <person name="Summerbell R.C."/>
            <person name="Xu J."/>
            <person name="Young S."/>
            <person name="Zeng Q."/>
            <person name="Birren B.W."/>
            <person name="Cuomo C.A."/>
            <person name="White T.C."/>
        </authorList>
    </citation>
    <scope>NUCLEOTIDE SEQUENCE [LARGE SCALE GENOMIC DNA]</scope>
    <source>
        <strain evidence="3">ATCC MYA-4604 / CBS 118893</strain>
    </source>
</reference>
<protein>
    <submittedName>
        <fullName evidence="2">Uncharacterized protein</fullName>
    </submittedName>
</protein>